<comment type="similarity">
    <text evidence="1">Belongs to the bacterial solute-binding protein 9 family.</text>
</comment>
<name>A0A554SGK4_9ACTN</name>
<keyword evidence="3 5" id="KW-0732">Signal</keyword>
<dbReference type="AlphaFoldDB" id="A0A554SGK4"/>
<dbReference type="Proteomes" id="UP000316988">
    <property type="component" value="Unassembled WGS sequence"/>
</dbReference>
<feature type="signal peptide" evidence="5">
    <location>
        <begin position="1"/>
        <end position="18"/>
    </location>
</feature>
<proteinExistence type="inferred from homology"/>
<accession>A0A554SGK4</accession>
<organism evidence="6 7">
    <name type="scientific">Aeromicrobium piscarium</name>
    <dbReference type="NCBI Taxonomy" id="2590901"/>
    <lineage>
        <taxon>Bacteria</taxon>
        <taxon>Bacillati</taxon>
        <taxon>Actinomycetota</taxon>
        <taxon>Actinomycetes</taxon>
        <taxon>Propionibacteriales</taxon>
        <taxon>Nocardioidaceae</taxon>
        <taxon>Aeromicrobium</taxon>
    </lineage>
</organism>
<dbReference type="SUPFAM" id="SSF53807">
    <property type="entry name" value="Helical backbone' metal receptor"/>
    <property type="match status" value="1"/>
</dbReference>
<dbReference type="RefSeq" id="WP_143911597.1">
    <property type="nucleotide sequence ID" value="NZ_VLNT01000002.1"/>
</dbReference>
<dbReference type="Pfam" id="PF01297">
    <property type="entry name" value="ZnuA"/>
    <property type="match status" value="1"/>
</dbReference>
<keyword evidence="2" id="KW-0813">Transport</keyword>
<protein>
    <submittedName>
        <fullName evidence="6">Zinc ABC transporter substrate-binding protein</fullName>
    </submittedName>
</protein>
<evidence type="ECO:0000313" key="7">
    <source>
        <dbReference type="Proteomes" id="UP000316988"/>
    </source>
</evidence>
<evidence type="ECO:0000256" key="3">
    <source>
        <dbReference type="ARBA" id="ARBA00022729"/>
    </source>
</evidence>
<feature type="compositionally biased region" description="Basic and acidic residues" evidence="4">
    <location>
        <begin position="121"/>
        <end position="159"/>
    </location>
</feature>
<feature type="region of interest" description="Disordered" evidence="4">
    <location>
        <begin position="121"/>
        <end position="166"/>
    </location>
</feature>
<reference evidence="6 7" key="1">
    <citation type="submission" date="2019-07" db="EMBL/GenBank/DDBJ databases">
        <authorList>
            <person name="Zhao L.H."/>
        </authorList>
    </citation>
    <scope>NUCLEOTIDE SEQUENCE [LARGE SCALE GENOMIC DNA]</scope>
    <source>
        <strain evidence="6 7">Co35</strain>
    </source>
</reference>
<dbReference type="PANTHER" id="PTHR42953:SF3">
    <property type="entry name" value="HIGH-AFFINITY ZINC UPTAKE SYSTEM PROTEIN ZNUA"/>
    <property type="match status" value="1"/>
</dbReference>
<keyword evidence="7" id="KW-1185">Reference proteome</keyword>
<evidence type="ECO:0000256" key="4">
    <source>
        <dbReference type="SAM" id="MobiDB-lite"/>
    </source>
</evidence>
<dbReference type="PROSITE" id="PS51257">
    <property type="entry name" value="PROKAR_LIPOPROTEIN"/>
    <property type="match status" value="1"/>
</dbReference>
<dbReference type="EMBL" id="VLNT01000002">
    <property type="protein sequence ID" value="TSD65474.1"/>
    <property type="molecule type" value="Genomic_DNA"/>
</dbReference>
<comment type="caution">
    <text evidence="6">The sequence shown here is derived from an EMBL/GenBank/DDBJ whole genome shotgun (WGS) entry which is preliminary data.</text>
</comment>
<dbReference type="Gene3D" id="3.40.50.1980">
    <property type="entry name" value="Nitrogenase molybdenum iron protein domain"/>
    <property type="match status" value="3"/>
</dbReference>
<gene>
    <name evidence="6" type="ORF">FNM00_03340</name>
</gene>
<dbReference type="PANTHER" id="PTHR42953">
    <property type="entry name" value="HIGH-AFFINITY ZINC UPTAKE SYSTEM PROTEIN ZNUA-RELATED"/>
    <property type="match status" value="1"/>
</dbReference>
<evidence type="ECO:0000256" key="5">
    <source>
        <dbReference type="SAM" id="SignalP"/>
    </source>
</evidence>
<dbReference type="GO" id="GO:0046872">
    <property type="term" value="F:metal ion binding"/>
    <property type="evidence" value="ECO:0007669"/>
    <property type="project" value="InterPro"/>
</dbReference>
<evidence type="ECO:0000256" key="1">
    <source>
        <dbReference type="ARBA" id="ARBA00011028"/>
    </source>
</evidence>
<dbReference type="OrthoDB" id="9810636at2"/>
<sequence length="330" mass="35163">MHRSVLPALLTASALTLAACGGTDDSGDDGVSVVASFYPAQYLAERVGGDLVEVSTLTSPGVEAHDLELTARQIGELRDADVLVYLEHFQAAVDHAVEQADRDAGTTVDLAAGVELLEESDGGHDHAHEEEGHEDHDHGEEGHEEDHAHEEDGHDHGGVDPHLWLDPANLEPAATAIADALSDADPGNADTYRANADELVEDLTTLDEEFETGLAQCERREFVTSHTAFSYLAHAYDLTQVPIAGIDPGTEPSSAQLAEITDLVQEEGITTIFTETLVSPALAETIARETGARTATLDPIEGLTDETADADYLSLMRDNLAALQEANTCR</sequence>
<dbReference type="InterPro" id="IPR006127">
    <property type="entry name" value="ZnuA-like"/>
</dbReference>
<dbReference type="InterPro" id="IPR050492">
    <property type="entry name" value="Bact_metal-bind_prot9"/>
</dbReference>
<feature type="chain" id="PRO_5038764698" evidence="5">
    <location>
        <begin position="19"/>
        <end position="330"/>
    </location>
</feature>
<evidence type="ECO:0000256" key="2">
    <source>
        <dbReference type="ARBA" id="ARBA00022448"/>
    </source>
</evidence>
<dbReference type="GO" id="GO:0030001">
    <property type="term" value="P:metal ion transport"/>
    <property type="evidence" value="ECO:0007669"/>
    <property type="project" value="InterPro"/>
</dbReference>
<evidence type="ECO:0000313" key="6">
    <source>
        <dbReference type="EMBL" id="TSD65474.1"/>
    </source>
</evidence>